<dbReference type="GO" id="GO:0034432">
    <property type="term" value="F:bis(5'-adenosyl)-pentaphosphatase activity"/>
    <property type="evidence" value="ECO:0007669"/>
    <property type="project" value="TreeGrafter"/>
</dbReference>
<keyword evidence="2" id="KW-0378">Hydrolase</keyword>
<dbReference type="GO" id="GO:0071543">
    <property type="term" value="P:diphosphoinositol polyphosphate metabolic process"/>
    <property type="evidence" value="ECO:0007669"/>
    <property type="project" value="TreeGrafter"/>
</dbReference>
<sequence>MTIFSRNKSSSKADEPQYISGRNMPASNGQEESSDKKKKDSDKKDKATDKKEKTPAYKIVCLPLDTRSGRVLLVNKSENSNNWVLPKTDDAEVPQPEATAHAIAANIVGVEGRLTNHIGEFTQSGKKRVKAYVNAYEFQVMNILSEYQCKESRGRRWFTYVEAMHILSDKPFQQNILRKASIAPKF</sequence>
<dbReference type="GO" id="GO:0008486">
    <property type="term" value="F:diphosphoinositol-polyphosphate diphosphatase activity"/>
    <property type="evidence" value="ECO:0007669"/>
    <property type="project" value="TreeGrafter"/>
</dbReference>
<keyword evidence="1" id="KW-0479">Metal-binding</keyword>
<evidence type="ECO:0000313" key="4">
    <source>
        <dbReference type="EMBL" id="KAI8581985.1"/>
    </source>
</evidence>
<gene>
    <name evidence="4" type="ORF">K450DRAFT_230241</name>
</gene>
<reference evidence="4" key="2">
    <citation type="journal article" date="2022" name="Proc. Natl. Acad. Sci. U.S.A.">
        <title>Diploid-dominant life cycles characterize the early evolution of Fungi.</title>
        <authorList>
            <person name="Amses K.R."/>
            <person name="Simmons D.R."/>
            <person name="Longcore J.E."/>
            <person name="Mondo S.J."/>
            <person name="Seto K."/>
            <person name="Jeronimo G.H."/>
            <person name="Bonds A.E."/>
            <person name="Quandt C.A."/>
            <person name="Davis W.J."/>
            <person name="Chang Y."/>
            <person name="Federici B.A."/>
            <person name="Kuo A."/>
            <person name="LaButti K."/>
            <person name="Pangilinan J."/>
            <person name="Andreopoulos W."/>
            <person name="Tritt A."/>
            <person name="Riley R."/>
            <person name="Hundley H."/>
            <person name="Johnson J."/>
            <person name="Lipzen A."/>
            <person name="Barry K."/>
            <person name="Lang B.F."/>
            <person name="Cuomo C.A."/>
            <person name="Buchler N.E."/>
            <person name="Grigoriev I.V."/>
            <person name="Spatafora J.W."/>
            <person name="Stajich J.E."/>
            <person name="James T.Y."/>
        </authorList>
    </citation>
    <scope>NUCLEOTIDE SEQUENCE</scope>
    <source>
        <strain evidence="4">AG</strain>
    </source>
</reference>
<evidence type="ECO:0008006" key="6">
    <source>
        <dbReference type="Google" id="ProtNLM"/>
    </source>
</evidence>
<dbReference type="GeneID" id="75912567"/>
<reference evidence="4" key="1">
    <citation type="submission" date="2021-06" db="EMBL/GenBank/DDBJ databases">
        <authorList>
            <consortium name="DOE Joint Genome Institute"/>
            <person name="Mondo S.J."/>
            <person name="Amses K.R."/>
            <person name="Simmons D.R."/>
            <person name="Longcore J.E."/>
            <person name="Seto K."/>
            <person name="Alves G.H."/>
            <person name="Bonds A.E."/>
            <person name="Quandt C.A."/>
            <person name="Davis W.J."/>
            <person name="Chang Y."/>
            <person name="Letcher P.M."/>
            <person name="Powell M.J."/>
            <person name="Kuo A."/>
            <person name="Labutti K."/>
            <person name="Pangilinan J."/>
            <person name="Andreopoulos W."/>
            <person name="Tritt A."/>
            <person name="Riley R."/>
            <person name="Hundley H."/>
            <person name="Johnson J."/>
            <person name="Lipzen A."/>
            <person name="Barry K."/>
            <person name="Berbee M.L."/>
            <person name="Buchler N.E."/>
            <person name="Grigoriev I.V."/>
            <person name="Spatafora J.W."/>
            <person name="Stajich J.E."/>
            <person name="James T.Y."/>
        </authorList>
    </citation>
    <scope>NUCLEOTIDE SEQUENCE</scope>
    <source>
        <strain evidence="4">AG</strain>
    </source>
</reference>
<protein>
    <recommendedName>
        <fullName evidence="6">Nudix hydrolase domain-containing protein</fullName>
    </recommendedName>
</protein>
<evidence type="ECO:0000256" key="3">
    <source>
        <dbReference type="SAM" id="MobiDB-lite"/>
    </source>
</evidence>
<comment type="caution">
    <text evidence="4">The sequence shown here is derived from an EMBL/GenBank/DDBJ whole genome shotgun (WGS) entry which is preliminary data.</text>
</comment>
<dbReference type="PANTHER" id="PTHR12629">
    <property type="entry name" value="DIPHOSPHOINOSITOL POLYPHOSPHATE PHOSPHOHYDROLASE"/>
    <property type="match status" value="1"/>
</dbReference>
<evidence type="ECO:0000313" key="5">
    <source>
        <dbReference type="Proteomes" id="UP001206595"/>
    </source>
</evidence>
<dbReference type="PANTHER" id="PTHR12629:SF0">
    <property type="entry name" value="DIPHOSPHOINOSITOL-POLYPHOSPHATE DIPHOSPHATASE"/>
    <property type="match status" value="1"/>
</dbReference>
<dbReference type="GO" id="GO:1901911">
    <property type="term" value="P:adenosine 5'-(hexahydrogen pentaphosphate) catabolic process"/>
    <property type="evidence" value="ECO:0007669"/>
    <property type="project" value="TreeGrafter"/>
</dbReference>
<dbReference type="Gene3D" id="3.90.79.10">
    <property type="entry name" value="Nucleoside Triphosphate Pyrophosphohydrolase"/>
    <property type="match status" value="1"/>
</dbReference>
<keyword evidence="5" id="KW-1185">Reference proteome</keyword>
<evidence type="ECO:0000256" key="2">
    <source>
        <dbReference type="ARBA" id="ARBA00022801"/>
    </source>
</evidence>
<dbReference type="RefSeq" id="XP_051446989.1">
    <property type="nucleotide sequence ID" value="XM_051587220.1"/>
</dbReference>
<feature type="compositionally biased region" description="Basic and acidic residues" evidence="3">
    <location>
        <begin position="33"/>
        <end position="52"/>
    </location>
</feature>
<dbReference type="EMBL" id="MU620903">
    <property type="protein sequence ID" value="KAI8581985.1"/>
    <property type="molecule type" value="Genomic_DNA"/>
</dbReference>
<dbReference type="GO" id="GO:1901907">
    <property type="term" value="P:diadenosine pentaphosphate catabolic process"/>
    <property type="evidence" value="ECO:0007669"/>
    <property type="project" value="TreeGrafter"/>
</dbReference>
<dbReference type="GO" id="GO:0005634">
    <property type="term" value="C:nucleus"/>
    <property type="evidence" value="ECO:0007669"/>
    <property type="project" value="TreeGrafter"/>
</dbReference>
<dbReference type="GO" id="GO:0034431">
    <property type="term" value="F:bis(5'-adenosyl)-hexaphosphatase activity"/>
    <property type="evidence" value="ECO:0007669"/>
    <property type="project" value="TreeGrafter"/>
</dbReference>
<organism evidence="4 5">
    <name type="scientific">Umbelopsis ramanniana AG</name>
    <dbReference type="NCBI Taxonomy" id="1314678"/>
    <lineage>
        <taxon>Eukaryota</taxon>
        <taxon>Fungi</taxon>
        <taxon>Fungi incertae sedis</taxon>
        <taxon>Mucoromycota</taxon>
        <taxon>Mucoromycotina</taxon>
        <taxon>Umbelopsidomycetes</taxon>
        <taxon>Umbelopsidales</taxon>
        <taxon>Umbelopsidaceae</taxon>
        <taxon>Umbelopsis</taxon>
    </lineage>
</organism>
<feature type="region of interest" description="Disordered" evidence="3">
    <location>
        <begin position="1"/>
        <end position="52"/>
    </location>
</feature>
<dbReference type="GO" id="GO:1901909">
    <property type="term" value="P:diadenosine hexaphosphate catabolic process"/>
    <property type="evidence" value="ECO:0007669"/>
    <property type="project" value="TreeGrafter"/>
</dbReference>
<accession>A0AAD5HF23</accession>
<name>A0AAD5HF23_UMBRA</name>
<dbReference type="AlphaFoldDB" id="A0AAD5HF23"/>
<dbReference type="GO" id="GO:0005737">
    <property type="term" value="C:cytoplasm"/>
    <property type="evidence" value="ECO:0007669"/>
    <property type="project" value="TreeGrafter"/>
</dbReference>
<dbReference type="GO" id="GO:0046872">
    <property type="term" value="F:metal ion binding"/>
    <property type="evidence" value="ECO:0007669"/>
    <property type="project" value="UniProtKB-KW"/>
</dbReference>
<evidence type="ECO:0000256" key="1">
    <source>
        <dbReference type="ARBA" id="ARBA00022723"/>
    </source>
</evidence>
<dbReference type="GO" id="GO:0000298">
    <property type="term" value="F:endopolyphosphatase activity"/>
    <property type="evidence" value="ECO:0007669"/>
    <property type="project" value="TreeGrafter"/>
</dbReference>
<proteinExistence type="predicted"/>
<feature type="compositionally biased region" description="Polar residues" evidence="3">
    <location>
        <begin position="1"/>
        <end position="10"/>
    </location>
</feature>
<dbReference type="Proteomes" id="UP001206595">
    <property type="component" value="Unassembled WGS sequence"/>
</dbReference>